<evidence type="ECO:0000313" key="2">
    <source>
        <dbReference type="EMBL" id="BDZ52881.1"/>
    </source>
</evidence>
<keyword evidence="2" id="KW-0614">Plasmid</keyword>
<organism evidence="2 3">
    <name type="scientific">Frondihabitans sucicola</name>
    <dbReference type="NCBI Taxonomy" id="1268041"/>
    <lineage>
        <taxon>Bacteria</taxon>
        <taxon>Bacillati</taxon>
        <taxon>Actinomycetota</taxon>
        <taxon>Actinomycetes</taxon>
        <taxon>Micrococcales</taxon>
        <taxon>Microbacteriaceae</taxon>
        <taxon>Frondihabitans</taxon>
    </lineage>
</organism>
<name>A0ABM8GWL1_9MICO</name>
<reference evidence="2" key="1">
    <citation type="journal article" date="2014" name="Int. J. Syst. Evol. Microbiol.">
        <title>Complete genome of a new Firmicutes species belonging to the dominant human colonic microbiota ('Ruminococcus bicirculans') reveals two chromosomes and a selective capacity to utilize plant glucans.</title>
        <authorList>
            <consortium name="NISC Comparative Sequencing Program"/>
            <person name="Wegmann U."/>
            <person name="Louis P."/>
            <person name="Goesmann A."/>
            <person name="Henrissat B."/>
            <person name="Duncan S.H."/>
            <person name="Flint H.J."/>
        </authorList>
    </citation>
    <scope>NUCLEOTIDE SEQUENCE</scope>
    <source>
        <strain evidence="2">NBRC 108728</strain>
    </source>
</reference>
<proteinExistence type="predicted"/>
<reference evidence="2" key="3">
    <citation type="submission" date="2023-02" db="EMBL/GenBank/DDBJ databases">
        <authorList>
            <person name="Sun Q."/>
            <person name="Mori K."/>
        </authorList>
    </citation>
    <scope>NUCLEOTIDE SEQUENCE</scope>
    <source>
        <strain evidence="2">NBRC 108728</strain>
        <plasmid evidence="2">pNBRC108728a</plasmid>
    </source>
</reference>
<dbReference type="EMBL" id="AP027733">
    <property type="protein sequence ID" value="BDZ52313.1"/>
    <property type="molecule type" value="Genomic_DNA"/>
</dbReference>
<dbReference type="EMBL" id="AP027733">
    <property type="protein sequence ID" value="BDZ52881.1"/>
    <property type="molecule type" value="Genomic_DNA"/>
</dbReference>
<evidence type="ECO:0000313" key="3">
    <source>
        <dbReference type="Proteomes" id="UP001321486"/>
    </source>
</evidence>
<accession>A0ABM8GWL1</accession>
<keyword evidence="3" id="KW-1185">Reference proteome</keyword>
<protein>
    <submittedName>
        <fullName evidence="2">Uncharacterized protein</fullName>
    </submittedName>
</protein>
<geneLocation type="plasmid" evidence="2 3">
    <name>pNBRC108728a</name>
</geneLocation>
<dbReference type="Proteomes" id="UP001321486">
    <property type="component" value="Plasmid pNBRC108728a"/>
</dbReference>
<gene>
    <name evidence="1" type="ORF">GCM10025867_45540</name>
    <name evidence="2" type="ORF">GCM10025867_51220</name>
</gene>
<sequence>MISSAERERLRDMLRGMSADQIDELHLLLEEEDDDRVDYNIRQQRQKARALHRAA</sequence>
<evidence type="ECO:0000313" key="1">
    <source>
        <dbReference type="EMBL" id="BDZ52313.1"/>
    </source>
</evidence>
<reference evidence="3" key="2">
    <citation type="journal article" date="2019" name="Int. J. Syst. Evol. Microbiol.">
        <title>The Global Catalogue of Microorganisms (GCM) 10K type strain sequencing project: providing services to taxonomists for standard genome sequencing and annotation.</title>
        <authorList>
            <consortium name="The Broad Institute Genomics Platform"/>
            <consortium name="The Broad Institute Genome Sequencing Center for Infectious Disease"/>
            <person name="Wu L."/>
            <person name="Ma J."/>
        </authorList>
    </citation>
    <scope>NUCLEOTIDE SEQUENCE [LARGE SCALE GENOMIC DNA]</scope>
    <source>
        <strain evidence="3">NBRC 108728</strain>
    </source>
</reference>
<dbReference type="RefSeq" id="WP_286347164.1">
    <property type="nucleotide sequence ID" value="NZ_AP027733.1"/>
</dbReference>